<keyword evidence="3" id="KW-1185">Reference proteome</keyword>
<name>A0A2P2FGJ7_AMYLU</name>
<comment type="caution">
    <text evidence="2">The sequence shown here is derived from an EMBL/GenBank/DDBJ whole genome shotgun (WGS) entry which is preliminary data.</text>
</comment>
<protein>
    <submittedName>
        <fullName evidence="2">Uncharacterized protein</fullName>
    </submittedName>
</protein>
<evidence type="ECO:0000313" key="2">
    <source>
        <dbReference type="EMBL" id="KFU75809.1"/>
    </source>
</evidence>
<accession>A0A2P2FGJ7</accession>
<evidence type="ECO:0000256" key="1">
    <source>
        <dbReference type="SAM" id="MobiDB-lite"/>
    </source>
</evidence>
<evidence type="ECO:0000313" key="3">
    <source>
        <dbReference type="Proteomes" id="UP000256220"/>
    </source>
</evidence>
<sequence length="79" mass="8293">MSATLVSTGLVRSKVSSSAANRAGDKPTCLLRRRNVPISPLPLTATPTSSINPQPMLVAGSPRAARQRARPSRNSLAVE</sequence>
<gene>
    <name evidence="2" type="ORF">BB31_39615</name>
</gene>
<organism evidence="2 3">
    <name type="scientific">Amycolatopsis lurida NRRL 2430</name>
    <dbReference type="NCBI Taxonomy" id="1460371"/>
    <lineage>
        <taxon>Bacteria</taxon>
        <taxon>Bacillati</taxon>
        <taxon>Actinomycetota</taxon>
        <taxon>Actinomycetes</taxon>
        <taxon>Pseudonocardiales</taxon>
        <taxon>Pseudonocardiaceae</taxon>
        <taxon>Amycolatopsis</taxon>
    </lineage>
</organism>
<dbReference type="AlphaFoldDB" id="A0A2P2FGJ7"/>
<feature type="region of interest" description="Disordered" evidence="1">
    <location>
        <begin position="1"/>
        <end position="79"/>
    </location>
</feature>
<dbReference type="EMBL" id="JFBM01000055">
    <property type="protein sequence ID" value="KFU75809.1"/>
    <property type="molecule type" value="Genomic_DNA"/>
</dbReference>
<proteinExistence type="predicted"/>
<reference evidence="2 3" key="1">
    <citation type="journal article" date="2014" name="Genome Announc.">
        <title>Draft Genome Sequence of Amycolatopsis lurida NRRL 2430, Producer of the Glycopeptide Family Antibiotic Ristocetin.</title>
        <authorList>
            <person name="Kwun M.J."/>
            <person name="Hong H.J."/>
        </authorList>
    </citation>
    <scope>NUCLEOTIDE SEQUENCE [LARGE SCALE GENOMIC DNA]</scope>
    <source>
        <strain evidence="2 3">NRRL 2430</strain>
    </source>
</reference>
<dbReference type="Proteomes" id="UP000256220">
    <property type="component" value="Unassembled WGS sequence"/>
</dbReference>